<sequence length="222" mass="24316">MYMATIRTLPVRDLKIESSDGELVTYSVLDENEDPDAALARLGLEPFGPRYRLDKGPDRGFAVSVQPRLDEIFGPNPLIALDMFHRKVSVRVDDCVTRIDQTDAAQAAEALARAAAEKAWKFADEPTRVTWIRADHETPKLVRWCGETGPHALHLVRLFQAPVFSPEPGGATHLGLMISGPTTAGRRRESAVLNQTVIIPWSTVRALGCVMIDADRGCASGS</sequence>
<evidence type="ECO:0000313" key="2">
    <source>
        <dbReference type="Proteomes" id="UP000475214"/>
    </source>
</evidence>
<organism evidence="1 2">
    <name type="scientific">Phytoactinopolyspora halotolerans</name>
    <dbReference type="NCBI Taxonomy" id="1981512"/>
    <lineage>
        <taxon>Bacteria</taxon>
        <taxon>Bacillati</taxon>
        <taxon>Actinomycetota</taxon>
        <taxon>Actinomycetes</taxon>
        <taxon>Jiangellales</taxon>
        <taxon>Jiangellaceae</taxon>
        <taxon>Phytoactinopolyspora</taxon>
    </lineage>
</organism>
<protein>
    <submittedName>
        <fullName evidence="1">Uncharacterized protein</fullName>
    </submittedName>
</protein>
<comment type="caution">
    <text evidence="1">The sequence shown here is derived from an EMBL/GenBank/DDBJ whole genome shotgun (WGS) entry which is preliminary data.</text>
</comment>
<name>A0A6L9S981_9ACTN</name>
<dbReference type="EMBL" id="JAAGOA010000008">
    <property type="protein sequence ID" value="NEE01164.1"/>
    <property type="molecule type" value="Genomic_DNA"/>
</dbReference>
<accession>A0A6L9S981</accession>
<proteinExistence type="predicted"/>
<dbReference type="Proteomes" id="UP000475214">
    <property type="component" value="Unassembled WGS sequence"/>
</dbReference>
<dbReference type="AlphaFoldDB" id="A0A6L9S981"/>
<reference evidence="1 2" key="1">
    <citation type="submission" date="2020-02" db="EMBL/GenBank/DDBJ databases">
        <authorList>
            <person name="Li X.-J."/>
            <person name="Han X.-M."/>
        </authorList>
    </citation>
    <scope>NUCLEOTIDE SEQUENCE [LARGE SCALE GENOMIC DNA]</scope>
    <source>
        <strain evidence="1 2">CCTCC AB 2017055</strain>
    </source>
</reference>
<gene>
    <name evidence="1" type="ORF">G1H10_13405</name>
</gene>
<keyword evidence="2" id="KW-1185">Reference proteome</keyword>
<dbReference type="RefSeq" id="WP_163738263.1">
    <property type="nucleotide sequence ID" value="NZ_JAAGOA010000008.1"/>
</dbReference>
<evidence type="ECO:0000313" key="1">
    <source>
        <dbReference type="EMBL" id="NEE01164.1"/>
    </source>
</evidence>